<evidence type="ECO:0000313" key="3">
    <source>
        <dbReference type="EMBL" id="TQV79248.1"/>
    </source>
</evidence>
<dbReference type="Pfam" id="PF02894">
    <property type="entry name" value="GFO_IDH_MocA_C"/>
    <property type="match status" value="1"/>
</dbReference>
<dbReference type="AlphaFoldDB" id="A0A545TPY1"/>
<dbReference type="InterPro" id="IPR000683">
    <property type="entry name" value="Gfo/Idh/MocA-like_OxRdtase_N"/>
</dbReference>
<feature type="domain" description="Gfo/Idh/MocA-like oxidoreductase C-terminal" evidence="2">
    <location>
        <begin position="138"/>
        <end position="347"/>
    </location>
</feature>
<dbReference type="Proteomes" id="UP000315252">
    <property type="component" value="Unassembled WGS sequence"/>
</dbReference>
<protein>
    <submittedName>
        <fullName evidence="3">Gfo/Idh/MocA family oxidoreductase</fullName>
    </submittedName>
</protein>
<evidence type="ECO:0000259" key="1">
    <source>
        <dbReference type="Pfam" id="PF01408"/>
    </source>
</evidence>
<dbReference type="InterPro" id="IPR004104">
    <property type="entry name" value="Gfo/Idh/MocA-like_OxRdtase_C"/>
</dbReference>
<dbReference type="OrthoDB" id="9792935at2"/>
<dbReference type="InterPro" id="IPR051450">
    <property type="entry name" value="Gfo/Idh/MocA_Oxidoreductases"/>
</dbReference>
<dbReference type="SUPFAM" id="SSF51735">
    <property type="entry name" value="NAD(P)-binding Rossmann-fold domains"/>
    <property type="match status" value="1"/>
</dbReference>
<dbReference type="GO" id="GO:0000166">
    <property type="term" value="F:nucleotide binding"/>
    <property type="evidence" value="ECO:0007669"/>
    <property type="project" value="InterPro"/>
</dbReference>
<evidence type="ECO:0000313" key="4">
    <source>
        <dbReference type="Proteomes" id="UP000315252"/>
    </source>
</evidence>
<dbReference type="Pfam" id="PF01408">
    <property type="entry name" value="GFO_IDH_MocA"/>
    <property type="match status" value="1"/>
</dbReference>
<organism evidence="3 4">
    <name type="scientific">Denitrobaculum tricleocarpae</name>
    <dbReference type="NCBI Taxonomy" id="2591009"/>
    <lineage>
        <taxon>Bacteria</taxon>
        <taxon>Pseudomonadati</taxon>
        <taxon>Pseudomonadota</taxon>
        <taxon>Alphaproteobacteria</taxon>
        <taxon>Rhodospirillales</taxon>
        <taxon>Rhodospirillaceae</taxon>
        <taxon>Denitrobaculum</taxon>
    </lineage>
</organism>
<name>A0A545TPY1_9PROT</name>
<dbReference type="RefSeq" id="WP_142897472.1">
    <property type="nucleotide sequence ID" value="NZ_ML660056.1"/>
</dbReference>
<gene>
    <name evidence="3" type="ORF">FKG95_16485</name>
</gene>
<dbReference type="Gene3D" id="3.40.50.720">
    <property type="entry name" value="NAD(P)-binding Rossmann-like Domain"/>
    <property type="match status" value="1"/>
</dbReference>
<keyword evidence="4" id="KW-1185">Reference proteome</keyword>
<proteinExistence type="predicted"/>
<sequence length="348" mass="36593">MSTASKPPPARLAIAGVGLVGKRHAEILANEGTLAAIADPSPSAAAVAAELGVPIYPNLRDLLSSERPDGVVAATPNQSHEADGLACIAADVPVLIEKPLASDVAGAERLVAAAKASQVPLLVGHHRRYNPLITKAKTEILSGRLGDLVAVNALCWLYKPDGYFDVAWRREPGAGPVFINLIHDVELLLHLCGDVAAVQSAESNAVRANNVEDTAVVILRFKSGVLGTITVSDTVTSPWSWELTAAENPSYPATGAFSYMIGGTRGSLSIPDLSLWANPDEQGWHAPLDRNLLEAETADPLILQLRHFAEVARGTAQPHVTGADGLRALKVIAAIKEAARSGRVVEID</sequence>
<accession>A0A545TPY1</accession>
<dbReference type="PANTHER" id="PTHR43377:SF8">
    <property type="entry name" value="BLR3664 PROTEIN"/>
    <property type="match status" value="1"/>
</dbReference>
<dbReference type="SUPFAM" id="SSF55347">
    <property type="entry name" value="Glyceraldehyde-3-phosphate dehydrogenase-like, C-terminal domain"/>
    <property type="match status" value="1"/>
</dbReference>
<feature type="domain" description="Gfo/Idh/MocA-like oxidoreductase N-terminal" evidence="1">
    <location>
        <begin position="11"/>
        <end position="125"/>
    </location>
</feature>
<dbReference type="PANTHER" id="PTHR43377">
    <property type="entry name" value="BILIVERDIN REDUCTASE A"/>
    <property type="match status" value="1"/>
</dbReference>
<dbReference type="Gene3D" id="3.30.360.10">
    <property type="entry name" value="Dihydrodipicolinate Reductase, domain 2"/>
    <property type="match status" value="1"/>
</dbReference>
<dbReference type="EMBL" id="VHSH01000005">
    <property type="protein sequence ID" value="TQV79248.1"/>
    <property type="molecule type" value="Genomic_DNA"/>
</dbReference>
<dbReference type="InterPro" id="IPR036291">
    <property type="entry name" value="NAD(P)-bd_dom_sf"/>
</dbReference>
<reference evidence="3 4" key="1">
    <citation type="submission" date="2019-06" db="EMBL/GenBank/DDBJ databases">
        <title>Whole genome sequence for Rhodospirillaceae sp. R148.</title>
        <authorList>
            <person name="Wang G."/>
        </authorList>
    </citation>
    <scope>NUCLEOTIDE SEQUENCE [LARGE SCALE GENOMIC DNA]</scope>
    <source>
        <strain evidence="3 4">R148</strain>
    </source>
</reference>
<evidence type="ECO:0000259" key="2">
    <source>
        <dbReference type="Pfam" id="PF02894"/>
    </source>
</evidence>
<comment type="caution">
    <text evidence="3">The sequence shown here is derived from an EMBL/GenBank/DDBJ whole genome shotgun (WGS) entry which is preliminary data.</text>
</comment>